<dbReference type="Proteomes" id="UP000682733">
    <property type="component" value="Unassembled WGS sequence"/>
</dbReference>
<dbReference type="PROSITE" id="PS00061">
    <property type="entry name" value="ADH_SHORT"/>
    <property type="match status" value="1"/>
</dbReference>
<dbReference type="EMBL" id="CAJNOK010004097">
    <property type="protein sequence ID" value="CAF0925736.1"/>
    <property type="molecule type" value="Genomic_DNA"/>
</dbReference>
<evidence type="ECO:0000313" key="3">
    <source>
        <dbReference type="EMBL" id="CAF3702863.1"/>
    </source>
</evidence>
<accession>A0A8S2DK22</accession>
<comment type="caution">
    <text evidence="2">The sequence shown here is derived from an EMBL/GenBank/DDBJ whole genome shotgun (WGS) entry which is preliminary data.</text>
</comment>
<feature type="domain" description="NAD(P)-binding" evidence="1">
    <location>
        <begin position="249"/>
        <end position="478"/>
    </location>
</feature>
<reference evidence="2" key="1">
    <citation type="submission" date="2021-02" db="EMBL/GenBank/DDBJ databases">
        <authorList>
            <person name="Nowell W R."/>
        </authorList>
    </citation>
    <scope>NUCLEOTIDE SEQUENCE</scope>
</reference>
<evidence type="ECO:0000259" key="1">
    <source>
        <dbReference type="Pfam" id="PF16363"/>
    </source>
</evidence>
<dbReference type="PANTHER" id="PTHR43000">
    <property type="entry name" value="DTDP-D-GLUCOSE 4,6-DEHYDRATASE-RELATED"/>
    <property type="match status" value="1"/>
</dbReference>
<dbReference type="Pfam" id="PF16363">
    <property type="entry name" value="GDP_Man_Dehyd"/>
    <property type="match status" value="2"/>
</dbReference>
<dbReference type="EMBL" id="CAJOBA010004100">
    <property type="protein sequence ID" value="CAF3702863.1"/>
    <property type="molecule type" value="Genomic_DNA"/>
</dbReference>
<dbReference type="GO" id="GO:0003824">
    <property type="term" value="F:catalytic activity"/>
    <property type="evidence" value="ECO:0007669"/>
    <property type="project" value="UniProtKB-ARBA"/>
</dbReference>
<protein>
    <recommendedName>
        <fullName evidence="1">NAD(P)-binding domain-containing protein</fullName>
    </recommendedName>
</protein>
<proteinExistence type="predicted"/>
<organism evidence="2 4">
    <name type="scientific">Didymodactylos carnosus</name>
    <dbReference type="NCBI Taxonomy" id="1234261"/>
    <lineage>
        <taxon>Eukaryota</taxon>
        <taxon>Metazoa</taxon>
        <taxon>Spiralia</taxon>
        <taxon>Gnathifera</taxon>
        <taxon>Rotifera</taxon>
        <taxon>Eurotatoria</taxon>
        <taxon>Bdelloidea</taxon>
        <taxon>Philodinida</taxon>
        <taxon>Philodinidae</taxon>
        <taxon>Didymodactylos</taxon>
    </lineage>
</organism>
<feature type="domain" description="NAD(P)-binding" evidence="1">
    <location>
        <begin position="156"/>
        <end position="235"/>
    </location>
</feature>
<dbReference type="InterPro" id="IPR016040">
    <property type="entry name" value="NAD(P)-bd_dom"/>
</dbReference>
<evidence type="ECO:0000313" key="2">
    <source>
        <dbReference type="EMBL" id="CAF0925736.1"/>
    </source>
</evidence>
<dbReference type="Gene3D" id="3.90.25.10">
    <property type="entry name" value="UDP-galactose 4-epimerase, domain 1"/>
    <property type="match status" value="1"/>
</dbReference>
<evidence type="ECO:0000313" key="4">
    <source>
        <dbReference type="Proteomes" id="UP000677228"/>
    </source>
</evidence>
<feature type="non-terminal residue" evidence="2">
    <location>
        <position position="1"/>
    </location>
</feature>
<gene>
    <name evidence="2" type="ORF">OVA965_LOCUS10870</name>
    <name evidence="3" type="ORF">TMI583_LOCUS10867</name>
</gene>
<name>A0A8S2DK22_9BILA</name>
<dbReference type="InterPro" id="IPR020904">
    <property type="entry name" value="Sc_DH/Rdtase_CS"/>
</dbReference>
<dbReference type="InterPro" id="IPR036291">
    <property type="entry name" value="NAD(P)-bd_dom_sf"/>
</dbReference>
<dbReference type="AlphaFoldDB" id="A0A8S2DK22"/>
<dbReference type="Proteomes" id="UP000677228">
    <property type="component" value="Unassembled WGS sequence"/>
</dbReference>
<sequence length="535" mass="60629">MPIYDEPSSRDLITKILGYQKITSMPNSMTVISDILPILLALTHEGKMGGCVNACNKGWINHESILKIHAEKTGTHHEYILEPLLEQNQRLAAKRSNNVLSTDKLEQWLKIISFETRKMYNVPPELPELSTSIEKICTQRALKHVTSEPSDARSLLVTGGCGFIGSNFINYWLKNRPADNIINVDRLDACANPKNIEYANSPNYKLVVADINNKDLMLYLMIQYNITHVVHFAGKQKGNLPYLWLVSVHFLVQTHVDTSFGNSITFTESNIFGTHNILEASRVYGKLHKFVYTSTDEVYEESQVGDCHERLVLNPTNPYAATKAAAEFLVKSYGESFKLPYCITRITNVYGPYQYIEKVIPTFVTAILRGEKMTIHGDGKQARNYIYVDDTVKALELILLKGKPKMIYNIGTKNVLTVLEIADILLSIIKPDTRIDDAITYVKGRDFTDCRYYSVATDALDLLGWTEQISFNEGIRKTIECVLTLKDVEEDIATYKPDRVICAIGRTHGIDIPTIDYLEEPGKWRENLHHNLMAP</sequence>
<dbReference type="SUPFAM" id="SSF51735">
    <property type="entry name" value="NAD(P)-binding Rossmann-fold domains"/>
    <property type="match status" value="1"/>
</dbReference>
<dbReference type="Gene3D" id="3.40.50.720">
    <property type="entry name" value="NAD(P)-binding Rossmann-like Domain"/>
    <property type="match status" value="2"/>
</dbReference>